<keyword evidence="11" id="KW-0255">Endonuclease</keyword>
<dbReference type="OMA" id="GYHPTFD"/>
<evidence type="ECO:0000256" key="18">
    <source>
        <dbReference type="ARBA" id="ARBA00023125"/>
    </source>
</evidence>
<dbReference type="InterPro" id="IPR050951">
    <property type="entry name" value="Retrovirus_Pol_polyprotein"/>
</dbReference>
<dbReference type="HOGENOM" id="CLU_000384_38_1_1"/>
<evidence type="ECO:0000256" key="4">
    <source>
        <dbReference type="ARBA" id="ARBA00012493"/>
    </source>
</evidence>
<keyword evidence="16" id="KW-0695">RNA-directed DNA polymerase</keyword>
<evidence type="ECO:0000256" key="14">
    <source>
        <dbReference type="ARBA" id="ARBA00022884"/>
    </source>
</evidence>
<dbReference type="GO" id="GO:0006508">
    <property type="term" value="P:proteolysis"/>
    <property type="evidence" value="ECO:0007669"/>
    <property type="project" value="UniProtKB-KW"/>
</dbReference>
<keyword evidence="6" id="KW-0808">Transferase</keyword>
<feature type="region of interest" description="Disordered" evidence="22">
    <location>
        <begin position="632"/>
        <end position="656"/>
    </location>
</feature>
<keyword evidence="15" id="KW-0229">DNA integration</keyword>
<dbReference type="GO" id="GO:0004519">
    <property type="term" value="F:endonuclease activity"/>
    <property type="evidence" value="ECO:0007669"/>
    <property type="project" value="UniProtKB-KW"/>
</dbReference>
<dbReference type="GO" id="GO:0005634">
    <property type="term" value="C:nucleus"/>
    <property type="evidence" value="ECO:0007669"/>
    <property type="project" value="UniProtKB-SubCell"/>
</dbReference>
<dbReference type="GO" id="GO:0004190">
    <property type="term" value="F:aspartic-type endopeptidase activity"/>
    <property type="evidence" value="ECO:0007669"/>
    <property type="project" value="UniProtKB-KW"/>
</dbReference>
<keyword evidence="18" id="KW-0238">DNA-binding</keyword>
<evidence type="ECO:0000256" key="15">
    <source>
        <dbReference type="ARBA" id="ARBA00022908"/>
    </source>
</evidence>
<gene>
    <name evidence="26" type="ORF">SMAC_01061</name>
</gene>
<evidence type="ECO:0000256" key="1">
    <source>
        <dbReference type="ARBA" id="ARBA00004123"/>
    </source>
</evidence>
<dbReference type="InterPro" id="IPR041588">
    <property type="entry name" value="Integrase_H2C2"/>
</dbReference>
<keyword evidence="19" id="KW-0496">Mitochondrion</keyword>
<evidence type="ECO:0000256" key="16">
    <source>
        <dbReference type="ARBA" id="ARBA00022918"/>
    </source>
</evidence>
<organism evidence="26 27">
    <name type="scientific">Sordaria macrospora (strain ATCC MYA-333 / DSM 997 / K(L3346) / K-hell)</name>
    <dbReference type="NCBI Taxonomy" id="771870"/>
    <lineage>
        <taxon>Eukaryota</taxon>
        <taxon>Fungi</taxon>
        <taxon>Dikarya</taxon>
        <taxon>Ascomycota</taxon>
        <taxon>Pezizomycotina</taxon>
        <taxon>Sordariomycetes</taxon>
        <taxon>Sordariomycetidae</taxon>
        <taxon>Sordariales</taxon>
        <taxon>Sordariaceae</taxon>
        <taxon>Sordaria</taxon>
    </lineage>
</organism>
<dbReference type="InterPro" id="IPR001584">
    <property type="entry name" value="Integrase_cat-core"/>
</dbReference>
<dbReference type="GO" id="GO:0005739">
    <property type="term" value="C:mitochondrion"/>
    <property type="evidence" value="ECO:0007669"/>
    <property type="project" value="UniProtKB-SubCell"/>
</dbReference>
<dbReference type="Gene3D" id="1.10.340.70">
    <property type="match status" value="1"/>
</dbReference>
<dbReference type="SMART" id="SM00298">
    <property type="entry name" value="CHROMO"/>
    <property type="match status" value="1"/>
</dbReference>
<dbReference type="EC" id="2.7.7.49" evidence="4"/>
<feature type="compositionally biased region" description="Basic and acidic residues" evidence="22">
    <location>
        <begin position="632"/>
        <end position="643"/>
    </location>
</feature>
<dbReference type="Pfam" id="PF24626">
    <property type="entry name" value="SH3_Tf2-1"/>
    <property type="match status" value="1"/>
</dbReference>
<dbReference type="InParanoid" id="F7VNV8"/>
<comment type="subcellular location">
    <subcellularLocation>
        <location evidence="2">Mitochondrion</location>
    </subcellularLocation>
    <subcellularLocation>
        <location evidence="1">Nucleus</location>
    </subcellularLocation>
</comment>
<dbReference type="EMBL" id="CABT02000002">
    <property type="protein sequence ID" value="CCC07037.1"/>
    <property type="molecule type" value="Genomic_DNA"/>
</dbReference>
<dbReference type="Gene3D" id="3.10.10.10">
    <property type="entry name" value="HIV Type 1 Reverse Transcriptase, subunit A, domain 1"/>
    <property type="match status" value="1"/>
</dbReference>
<dbReference type="CDD" id="cd00024">
    <property type="entry name" value="CD_CSD"/>
    <property type="match status" value="1"/>
</dbReference>
<comment type="caution">
    <text evidence="26">The sequence shown here is derived from an EMBL/GenBank/DDBJ whole genome shotgun (WGS) entry which is preliminary data.</text>
</comment>
<dbReference type="InterPro" id="IPR023780">
    <property type="entry name" value="Chromo_domain"/>
</dbReference>
<dbReference type="Pfam" id="PF00385">
    <property type="entry name" value="Chromo"/>
    <property type="match status" value="1"/>
</dbReference>
<keyword evidence="21" id="KW-0539">Nucleus</keyword>
<dbReference type="InterPro" id="IPR041373">
    <property type="entry name" value="RT_RNaseH"/>
</dbReference>
<evidence type="ECO:0000256" key="17">
    <source>
        <dbReference type="ARBA" id="ARBA00022932"/>
    </source>
</evidence>
<dbReference type="PROSITE" id="PS50878">
    <property type="entry name" value="RT_POL"/>
    <property type="match status" value="1"/>
</dbReference>
<dbReference type="AlphaFoldDB" id="F7VNV8"/>
<dbReference type="Pfam" id="PF00078">
    <property type="entry name" value="RVT_1"/>
    <property type="match status" value="1"/>
</dbReference>
<dbReference type="GO" id="GO:0003723">
    <property type="term" value="F:RNA binding"/>
    <property type="evidence" value="ECO:0007669"/>
    <property type="project" value="UniProtKB-KW"/>
</dbReference>
<dbReference type="PROSITE" id="PS00598">
    <property type="entry name" value="CHROMO_1"/>
    <property type="match status" value="1"/>
</dbReference>
<dbReference type="InterPro" id="IPR012337">
    <property type="entry name" value="RNaseH-like_sf"/>
</dbReference>
<name>F7VNV8_SORMK</name>
<evidence type="ECO:0000313" key="27">
    <source>
        <dbReference type="Proteomes" id="UP000001881"/>
    </source>
</evidence>
<dbReference type="InterPro" id="IPR000953">
    <property type="entry name" value="Chromo/chromo_shadow_dom"/>
</dbReference>
<dbReference type="GO" id="GO:0003677">
    <property type="term" value="F:DNA binding"/>
    <property type="evidence" value="ECO:0007669"/>
    <property type="project" value="UniProtKB-KW"/>
</dbReference>
<dbReference type="InterPro" id="IPR036397">
    <property type="entry name" value="RNaseH_sf"/>
</dbReference>
<keyword evidence="17" id="KW-0239">DNA-directed DNA polymerase</keyword>
<sequence>MESPYSRYQECCRLNCAVHMEDKARQLHARQAVKEARSMKMPAISSSQEEEKAAASSSSSTAREKSQRKRLQMDWTQPFKGTATAMIDSGSSINLITPQTVNDWKIPWVLKKRPYRVYTFGGKSPSYEQEQVLRETVPMKVVINGDEQEIVFDITPIGKHDAILGRPWLRKYNPDIDWKSGKLKEYQMLPPARQPLKKSHKNDQLKDVPVQYRGYNIFRSSSECTLPEHGPWDHEIPLKEGTKPKSHKIYQLNEAQIKALREYIDERLKLGHIRESQSPWGSPVLFVPKKDGELRLVVDYRYLNNETVKNRYPLPLIQEMRDRLGKAKIFSKFDLTLAFSQIRMKKGEELKTAFRTPLGHYEYRVIPQGLTNAPASFQARIDAVLRQFAGEFVMAYIDDIIVFSENEEEHEKHVHKVLAALEKAGLSMDPAKVKDIAEWPAPTSVTGVRGFLGFINFYRRFIKGFGGIAKPLNDLTKKDVPFVWSKGCDEAFNTLKELMLKHPILKLPDPDKPFEVETDASDWAMGGQLGQRDEQGRLHPVAFFSKAFRGPELNYPIHDKELMSIIWAFKEWKPWLSGTEDPVLVYSDHKNLTWFTTSKELNQRQTRWSEFLSQFNFTILYRKGSENARADALSRREDLKESKQSTSSPALFQANEDGSLRHVPPADIDLNMEDDLKVYVVTKGEPDDWIERIMDAQHEADDEEIKKHFATSIEPWMHNGKLWVPPRLRKELVRDVHESPEEGGHAGIARTIARLQETFGFAKMKDVVTKVLHECEVCHKTKANRHKPYGLLEPLPVAEGPWQCVTMDFITKLPVSRDPATGIEYDSILVVVDRFTKFAYFLPFREDTGAEQLGHIFIRHITSNHGWPKELVTDRDKLFSSRFWKAFMNKLGVKHKMSTAYHARTDGQTERMNQVLEAYLRAYVNYEQDNWSELLPTAQMSYNSSKTETTKVTPFFANFGYEMSSRRGWDAEFFVPRAHIRAERLIEMHQTLRDELTFVRDRMSRYYDRTRSTAPIFKRGDKVYLLHRNIKTKRPSDKLDYKKLGPFKVLEKVSTSNYRLELPKSMRQWPTIHISLLEPAPKNARLDKKVETWNEGDEFMAEGILDSMIENGNIKYFVKWKGYGHESNTWEPPEYLLNFKKEIEDWHVRTLTDRSRQPLQGPRRHRFQLSQPIVRALPGDDLVVNNTRTLPIRV</sequence>
<evidence type="ECO:0000256" key="3">
    <source>
        <dbReference type="ARBA" id="ARBA00011353"/>
    </source>
</evidence>
<dbReference type="OrthoDB" id="4850684at2759"/>
<dbReference type="SUPFAM" id="SSF50630">
    <property type="entry name" value="Acid proteases"/>
    <property type="match status" value="1"/>
</dbReference>
<evidence type="ECO:0000256" key="5">
    <source>
        <dbReference type="ARBA" id="ARBA00022670"/>
    </source>
</evidence>
<evidence type="ECO:0000259" key="24">
    <source>
        <dbReference type="PROSITE" id="PS50878"/>
    </source>
</evidence>
<dbReference type="SUPFAM" id="SSF56672">
    <property type="entry name" value="DNA/RNA polymerases"/>
    <property type="match status" value="1"/>
</dbReference>
<keyword evidence="20" id="KW-0233">DNA recombination</keyword>
<comment type="subunit">
    <text evidence="3">Component of the NuA4 histone acetyltransferase complex.</text>
</comment>
<evidence type="ECO:0000256" key="22">
    <source>
        <dbReference type="SAM" id="MobiDB-lite"/>
    </source>
</evidence>
<dbReference type="eggNOG" id="KOG0017">
    <property type="taxonomic scope" value="Eukaryota"/>
</dbReference>
<evidence type="ECO:0000256" key="19">
    <source>
        <dbReference type="ARBA" id="ARBA00023128"/>
    </source>
</evidence>
<evidence type="ECO:0000259" key="25">
    <source>
        <dbReference type="PROSITE" id="PS50994"/>
    </source>
</evidence>
<dbReference type="CDD" id="cd01647">
    <property type="entry name" value="RT_LTR"/>
    <property type="match status" value="1"/>
</dbReference>
<dbReference type="Pfam" id="PF17921">
    <property type="entry name" value="Integrase_H2C2"/>
    <property type="match status" value="1"/>
</dbReference>
<evidence type="ECO:0000256" key="11">
    <source>
        <dbReference type="ARBA" id="ARBA00022759"/>
    </source>
</evidence>
<dbReference type="PANTHER" id="PTHR37984">
    <property type="entry name" value="PROTEIN CBG26694"/>
    <property type="match status" value="1"/>
</dbReference>
<evidence type="ECO:0000256" key="8">
    <source>
        <dbReference type="ARBA" id="ARBA00022722"/>
    </source>
</evidence>
<dbReference type="Gene3D" id="3.30.70.270">
    <property type="match status" value="2"/>
</dbReference>
<proteinExistence type="predicted"/>
<dbReference type="InterPro" id="IPR016197">
    <property type="entry name" value="Chromo-like_dom_sf"/>
</dbReference>
<evidence type="ECO:0000256" key="20">
    <source>
        <dbReference type="ARBA" id="ARBA00023172"/>
    </source>
</evidence>
<dbReference type="GO" id="GO:0003887">
    <property type="term" value="F:DNA-directed DNA polymerase activity"/>
    <property type="evidence" value="ECO:0007669"/>
    <property type="project" value="UniProtKB-KW"/>
</dbReference>
<keyword evidence="9" id="KW-0479">Metal-binding</keyword>
<dbReference type="GO" id="GO:0015074">
    <property type="term" value="P:DNA integration"/>
    <property type="evidence" value="ECO:0007669"/>
    <property type="project" value="UniProtKB-KW"/>
</dbReference>
<evidence type="ECO:0000256" key="13">
    <source>
        <dbReference type="ARBA" id="ARBA00022842"/>
    </source>
</evidence>
<feature type="region of interest" description="Disordered" evidence="22">
    <location>
        <begin position="31"/>
        <end position="72"/>
    </location>
</feature>
<reference evidence="26 27" key="1">
    <citation type="journal article" date="2010" name="PLoS Genet.">
        <title>De novo assembly of a 40 Mb eukaryotic genome from short sequence reads: Sordaria macrospora, a model organism for fungal morphogenesis.</title>
        <authorList>
            <person name="Nowrousian M."/>
            <person name="Stajich J."/>
            <person name="Chu M."/>
            <person name="Engh I."/>
            <person name="Espagne E."/>
            <person name="Halliday K."/>
            <person name="Kamerewerd J."/>
            <person name="Kempken F."/>
            <person name="Knab B."/>
            <person name="Kuo H.C."/>
            <person name="Osiewacz H.D."/>
            <person name="Poeggeler S."/>
            <person name="Read N."/>
            <person name="Seiler S."/>
            <person name="Smith K."/>
            <person name="Zickler D."/>
            <person name="Kueck U."/>
            <person name="Freitag M."/>
        </authorList>
    </citation>
    <scope>NUCLEOTIDE SEQUENCE [LARGE SCALE GENOMIC DNA]</scope>
    <source>
        <strain evidence="27">ATCC MYA-333 / DSM 997 / K(L3346) / K-hell</strain>
        <tissue evidence="26">Mycelium</tissue>
    </source>
</reference>
<evidence type="ECO:0000256" key="9">
    <source>
        <dbReference type="ARBA" id="ARBA00022723"/>
    </source>
</evidence>
<dbReference type="InterPro" id="IPR043502">
    <property type="entry name" value="DNA/RNA_pol_sf"/>
</dbReference>
<dbReference type="Gene3D" id="3.30.420.10">
    <property type="entry name" value="Ribonuclease H-like superfamily/Ribonuclease H"/>
    <property type="match status" value="1"/>
</dbReference>
<dbReference type="PROSITE" id="PS50994">
    <property type="entry name" value="INTEGRASE"/>
    <property type="match status" value="1"/>
</dbReference>
<dbReference type="GO" id="GO:0006310">
    <property type="term" value="P:DNA recombination"/>
    <property type="evidence" value="ECO:0007669"/>
    <property type="project" value="UniProtKB-KW"/>
</dbReference>
<dbReference type="InterPro" id="IPR000477">
    <property type="entry name" value="RT_dom"/>
</dbReference>
<dbReference type="FunFam" id="3.30.70.270:FF:000020">
    <property type="entry name" value="Transposon Tf2-6 polyprotein-like Protein"/>
    <property type="match status" value="1"/>
</dbReference>
<dbReference type="InterPro" id="IPR043128">
    <property type="entry name" value="Rev_trsase/Diguanyl_cyclase"/>
</dbReference>
<evidence type="ECO:0000256" key="7">
    <source>
        <dbReference type="ARBA" id="ARBA00022695"/>
    </source>
</evidence>
<dbReference type="CDD" id="cd00303">
    <property type="entry name" value="retropepsin_like"/>
    <property type="match status" value="1"/>
</dbReference>
<evidence type="ECO:0000256" key="10">
    <source>
        <dbReference type="ARBA" id="ARBA00022750"/>
    </source>
</evidence>
<dbReference type="FunCoup" id="F7VNV8">
    <property type="interactions" value="12"/>
</dbReference>
<evidence type="ECO:0000256" key="12">
    <source>
        <dbReference type="ARBA" id="ARBA00022801"/>
    </source>
</evidence>
<keyword evidence="7" id="KW-0548">Nucleotidyltransferase</keyword>
<keyword evidence="14" id="KW-0694">RNA-binding</keyword>
<dbReference type="PANTHER" id="PTHR37984:SF5">
    <property type="entry name" value="PROTEIN NYNRIN-LIKE"/>
    <property type="match status" value="1"/>
</dbReference>
<dbReference type="VEuPathDB" id="FungiDB:SMAC_01061"/>
<keyword evidence="8" id="KW-0540">Nuclease</keyword>
<dbReference type="Gene3D" id="2.40.50.40">
    <property type="match status" value="1"/>
</dbReference>
<evidence type="ECO:0000313" key="26">
    <source>
        <dbReference type="EMBL" id="CCC07037.1"/>
    </source>
</evidence>
<dbReference type="SUPFAM" id="SSF54160">
    <property type="entry name" value="Chromo domain-like"/>
    <property type="match status" value="1"/>
</dbReference>
<dbReference type="GO" id="GO:0046872">
    <property type="term" value="F:metal ion binding"/>
    <property type="evidence" value="ECO:0007669"/>
    <property type="project" value="UniProtKB-KW"/>
</dbReference>
<dbReference type="PROSITE" id="PS50013">
    <property type="entry name" value="CHROMO_2"/>
    <property type="match status" value="1"/>
</dbReference>
<dbReference type="CDD" id="cd09274">
    <property type="entry name" value="RNase_HI_RT_Ty3"/>
    <property type="match status" value="1"/>
</dbReference>
<evidence type="ECO:0000256" key="21">
    <source>
        <dbReference type="ARBA" id="ARBA00023242"/>
    </source>
</evidence>
<dbReference type="Pfam" id="PF17917">
    <property type="entry name" value="RT_RNaseH"/>
    <property type="match status" value="1"/>
</dbReference>
<dbReference type="InterPro" id="IPR056924">
    <property type="entry name" value="SH3_Tf2-1"/>
</dbReference>
<keyword evidence="27" id="KW-1185">Reference proteome</keyword>
<dbReference type="Proteomes" id="UP000001881">
    <property type="component" value="Unassembled WGS sequence"/>
</dbReference>
<keyword evidence="10" id="KW-0064">Aspartyl protease</keyword>
<keyword evidence="13" id="KW-0460">Magnesium</keyword>
<dbReference type="InterPro" id="IPR021109">
    <property type="entry name" value="Peptidase_aspartic_dom_sf"/>
</dbReference>
<dbReference type="GO" id="GO:0006338">
    <property type="term" value="P:chromatin remodeling"/>
    <property type="evidence" value="ECO:0007669"/>
    <property type="project" value="UniProtKB-ARBA"/>
</dbReference>
<dbReference type="FunFam" id="3.30.420.10:FF:000032">
    <property type="entry name" value="Retrovirus-related Pol polyprotein from transposon 297-like Protein"/>
    <property type="match status" value="1"/>
</dbReference>
<evidence type="ECO:0000256" key="6">
    <source>
        <dbReference type="ARBA" id="ARBA00022679"/>
    </source>
</evidence>
<dbReference type="InterPro" id="IPR023779">
    <property type="entry name" value="Chromodomain_CS"/>
</dbReference>
<dbReference type="GO" id="GO:0003964">
    <property type="term" value="F:RNA-directed DNA polymerase activity"/>
    <property type="evidence" value="ECO:0007669"/>
    <property type="project" value="UniProtKB-KW"/>
</dbReference>
<feature type="domain" description="Integrase catalytic" evidence="25">
    <location>
        <begin position="797"/>
        <end position="962"/>
    </location>
</feature>
<evidence type="ECO:0000259" key="23">
    <source>
        <dbReference type="PROSITE" id="PS50013"/>
    </source>
</evidence>
<protein>
    <recommendedName>
        <fullName evidence="4">RNA-directed DNA polymerase</fullName>
        <ecNumber evidence="4">2.7.7.49</ecNumber>
    </recommendedName>
</protein>
<accession>F7VNV8</accession>
<feature type="domain" description="Reverse transcriptase" evidence="24">
    <location>
        <begin position="268"/>
        <end position="456"/>
    </location>
</feature>
<feature type="domain" description="Chromo" evidence="23">
    <location>
        <begin position="1099"/>
        <end position="1158"/>
    </location>
</feature>
<dbReference type="Gene3D" id="2.40.70.10">
    <property type="entry name" value="Acid Proteases"/>
    <property type="match status" value="1"/>
</dbReference>
<keyword evidence="12" id="KW-0378">Hydrolase</keyword>
<keyword evidence="5" id="KW-0645">Protease</keyword>
<dbReference type="SUPFAM" id="SSF53098">
    <property type="entry name" value="Ribonuclease H-like"/>
    <property type="match status" value="1"/>
</dbReference>
<evidence type="ECO:0000256" key="2">
    <source>
        <dbReference type="ARBA" id="ARBA00004173"/>
    </source>
</evidence>